<proteinExistence type="predicted"/>
<evidence type="ECO:0008006" key="4">
    <source>
        <dbReference type="Google" id="ProtNLM"/>
    </source>
</evidence>
<evidence type="ECO:0000313" key="2">
    <source>
        <dbReference type="EMBL" id="GHD08263.1"/>
    </source>
</evidence>
<organism evidence="2 3">
    <name type="scientific">Zhihengliuella salsuginis</name>
    <dbReference type="NCBI Taxonomy" id="578222"/>
    <lineage>
        <taxon>Bacteria</taxon>
        <taxon>Bacillati</taxon>
        <taxon>Actinomycetota</taxon>
        <taxon>Actinomycetes</taxon>
        <taxon>Micrococcales</taxon>
        <taxon>Micrococcaceae</taxon>
        <taxon>Zhihengliuella</taxon>
    </lineage>
</organism>
<gene>
    <name evidence="2" type="ORF">GCM10008096_19740</name>
</gene>
<protein>
    <recommendedName>
        <fullName evidence="4">ABC transport system permease protein</fullName>
    </recommendedName>
</protein>
<keyword evidence="1" id="KW-0812">Transmembrane</keyword>
<dbReference type="Proteomes" id="UP000642819">
    <property type="component" value="Unassembled WGS sequence"/>
</dbReference>
<comment type="caution">
    <text evidence="2">The sequence shown here is derived from an EMBL/GenBank/DDBJ whole genome shotgun (WGS) entry which is preliminary data.</text>
</comment>
<dbReference type="EMBL" id="BMXK01000008">
    <property type="protein sequence ID" value="GHD08263.1"/>
    <property type="molecule type" value="Genomic_DNA"/>
</dbReference>
<keyword evidence="1" id="KW-1133">Transmembrane helix</keyword>
<feature type="transmembrane region" description="Helical" evidence="1">
    <location>
        <begin position="6"/>
        <end position="27"/>
    </location>
</feature>
<accession>A0ABQ3GI52</accession>
<name>A0ABQ3GI52_9MICC</name>
<keyword evidence="3" id="KW-1185">Reference proteome</keyword>
<evidence type="ECO:0000313" key="3">
    <source>
        <dbReference type="Proteomes" id="UP000642819"/>
    </source>
</evidence>
<reference evidence="3" key="1">
    <citation type="journal article" date="2019" name="Int. J. Syst. Evol. Microbiol.">
        <title>The Global Catalogue of Microorganisms (GCM) 10K type strain sequencing project: providing services to taxonomists for standard genome sequencing and annotation.</title>
        <authorList>
            <consortium name="The Broad Institute Genomics Platform"/>
            <consortium name="The Broad Institute Genome Sequencing Center for Infectious Disease"/>
            <person name="Wu L."/>
            <person name="Ma J."/>
        </authorList>
    </citation>
    <scope>NUCLEOTIDE SEQUENCE [LARGE SCALE GENOMIC DNA]</scope>
    <source>
        <strain evidence="3">KCTC 19466</strain>
    </source>
</reference>
<dbReference type="RefSeq" id="WP_189350075.1">
    <property type="nucleotide sequence ID" value="NZ_BMXK01000008.1"/>
</dbReference>
<keyword evidence="1" id="KW-0472">Membrane</keyword>
<evidence type="ECO:0000256" key="1">
    <source>
        <dbReference type="SAM" id="Phobius"/>
    </source>
</evidence>
<sequence length="47" mass="4869">MATTVISIPWLQLAAVPTIAIIAAWLASVVPGRRAARLSPVEGLASE</sequence>